<evidence type="ECO:0000313" key="3">
    <source>
        <dbReference type="EMBL" id="OEV05156.1"/>
    </source>
</evidence>
<accession>A0A1E7KMN6</accession>
<evidence type="ECO:0000256" key="1">
    <source>
        <dbReference type="SAM" id="MobiDB-lite"/>
    </source>
</evidence>
<feature type="transmembrane region" description="Helical" evidence="2">
    <location>
        <begin position="280"/>
        <end position="299"/>
    </location>
</feature>
<feature type="transmembrane region" description="Helical" evidence="2">
    <location>
        <begin position="254"/>
        <end position="274"/>
    </location>
</feature>
<keyword evidence="2" id="KW-0812">Transmembrane</keyword>
<keyword evidence="2" id="KW-1133">Transmembrane helix</keyword>
<protein>
    <submittedName>
        <fullName evidence="3">Uncharacterized protein</fullName>
    </submittedName>
</protein>
<feature type="transmembrane region" description="Helical" evidence="2">
    <location>
        <begin position="218"/>
        <end position="247"/>
    </location>
</feature>
<keyword evidence="4" id="KW-1185">Reference proteome</keyword>
<sequence>MRGAVTTIRPPRLPATDEETAGSDTGSSGTAAGRDRAGVDRAGSGRFASGTLASLLARVPGRGRWWFPIAAAMLFGSVLHLVWLWLIASGGGDLAAQDAWAEFVGQHPDSAYNLAWYGGMHPVSYSVISPYLMAVVGVRPVLILSGVLSAGVLALILVRSSGVRRPLVPALAGAFSFVCNAASGRVTFALGTLFALLAIAAIWSWPGRWRHARKTRGAVVALFSALSTAGSPVAALFLLVVAGALVLERRWRIALALALPPPVMVGLSALFFPFSGTQPMPWHSVVFPLASALLVRFLVPSDWRVVRRSAEVYALGVVLTWAIPSQVGSNVERLGLHFGTVVLATLIPLTMRRTRRRAALVIALVIVGGWQLVKPTYDVIATTPEASWAHELAPLVHQLKKVDADRGRVEVVPVQSHRESSAFTQYVNLARGWSRQADTGRNPMFYDEDGFSPERYHDWLKRWAVRYVVLSSDEPDVAAKQEAKLVRSGPDFLEKVWQDDNWKLYRVREPEPLASPPAEDSTASAGSVTVKVREAGEVLVRIPWSPWLGLVTEEGKRIEEPAEEGANRNGCLRPAEPMPSDPTAPPPGEEDAEEEAKERPTDEWTVLEAPRAGTYRIAAPYRLPRGTACPDSSDGGS</sequence>
<dbReference type="Proteomes" id="UP000176101">
    <property type="component" value="Unassembled WGS sequence"/>
</dbReference>
<dbReference type="STRING" id="1075402.AN216_04005"/>
<name>A0A1E7KMN6_9ACTN</name>
<feature type="transmembrane region" description="Helical" evidence="2">
    <location>
        <begin position="186"/>
        <end position="206"/>
    </location>
</feature>
<feature type="transmembrane region" description="Helical" evidence="2">
    <location>
        <begin position="334"/>
        <end position="351"/>
    </location>
</feature>
<organism evidence="3 4">
    <name type="scientific">Streptomyces oceani</name>
    <dbReference type="NCBI Taxonomy" id="1075402"/>
    <lineage>
        <taxon>Bacteria</taxon>
        <taxon>Bacillati</taxon>
        <taxon>Actinomycetota</taxon>
        <taxon>Actinomycetes</taxon>
        <taxon>Kitasatosporales</taxon>
        <taxon>Streptomycetaceae</taxon>
        <taxon>Streptomyces</taxon>
    </lineage>
</organism>
<evidence type="ECO:0000313" key="4">
    <source>
        <dbReference type="Proteomes" id="UP000176101"/>
    </source>
</evidence>
<dbReference type="AlphaFoldDB" id="A0A1E7KMN6"/>
<feature type="compositionally biased region" description="Low complexity" evidence="1">
    <location>
        <begin position="22"/>
        <end position="32"/>
    </location>
</feature>
<comment type="caution">
    <text evidence="3">The sequence shown here is derived from an EMBL/GenBank/DDBJ whole genome shotgun (WGS) entry which is preliminary data.</text>
</comment>
<feature type="transmembrane region" description="Helical" evidence="2">
    <location>
        <begin position="358"/>
        <end position="373"/>
    </location>
</feature>
<feature type="transmembrane region" description="Helical" evidence="2">
    <location>
        <begin position="65"/>
        <end position="88"/>
    </location>
</feature>
<evidence type="ECO:0000256" key="2">
    <source>
        <dbReference type="SAM" id="Phobius"/>
    </source>
</evidence>
<proteinExistence type="predicted"/>
<keyword evidence="2" id="KW-0472">Membrane</keyword>
<feature type="region of interest" description="Disordered" evidence="1">
    <location>
        <begin position="1"/>
        <end position="38"/>
    </location>
</feature>
<dbReference type="EMBL" id="LJGU01000104">
    <property type="protein sequence ID" value="OEV05156.1"/>
    <property type="molecule type" value="Genomic_DNA"/>
</dbReference>
<feature type="region of interest" description="Disordered" evidence="1">
    <location>
        <begin position="558"/>
        <end position="637"/>
    </location>
</feature>
<feature type="transmembrane region" description="Helical" evidence="2">
    <location>
        <begin position="311"/>
        <end position="328"/>
    </location>
</feature>
<feature type="compositionally biased region" description="Pro residues" evidence="1">
    <location>
        <begin position="576"/>
        <end position="587"/>
    </location>
</feature>
<reference evidence="3 4" key="1">
    <citation type="journal article" date="2016" name="Front. Microbiol.">
        <title>Comparative Genomics Analysis of Streptomyces Species Reveals Their Adaptation to the Marine Environment and Their Diversity at the Genomic Level.</title>
        <authorList>
            <person name="Tian X."/>
            <person name="Zhang Z."/>
            <person name="Yang T."/>
            <person name="Chen M."/>
            <person name="Li J."/>
            <person name="Chen F."/>
            <person name="Yang J."/>
            <person name="Li W."/>
            <person name="Zhang B."/>
            <person name="Zhang Z."/>
            <person name="Wu J."/>
            <person name="Zhang C."/>
            <person name="Long L."/>
            <person name="Xiao J."/>
        </authorList>
    </citation>
    <scope>NUCLEOTIDE SEQUENCE [LARGE SCALE GENOMIC DNA]</scope>
    <source>
        <strain evidence="3 4">SCSIO 02100</strain>
    </source>
</reference>
<gene>
    <name evidence="3" type="ORF">AN216_04005</name>
</gene>
<dbReference type="PATRIC" id="fig|1075402.3.peg.3455"/>
<feature type="transmembrane region" description="Helical" evidence="2">
    <location>
        <begin position="131"/>
        <end position="158"/>
    </location>
</feature>